<gene>
    <name evidence="2" type="ORF">EOE67_10110</name>
</gene>
<dbReference type="PANTHER" id="PTHR33993:SF2">
    <property type="entry name" value="VOC DOMAIN-CONTAINING PROTEIN"/>
    <property type="match status" value="1"/>
</dbReference>
<dbReference type="PANTHER" id="PTHR33993">
    <property type="entry name" value="GLYOXALASE-RELATED"/>
    <property type="match status" value="1"/>
</dbReference>
<comment type="caution">
    <text evidence="2">The sequence shown here is derived from an EMBL/GenBank/DDBJ whole genome shotgun (WGS) entry which is preliminary data.</text>
</comment>
<accession>A0A437QST0</accession>
<dbReference type="CDD" id="cd07247">
    <property type="entry name" value="SgaA_N_like"/>
    <property type="match status" value="1"/>
</dbReference>
<dbReference type="InterPro" id="IPR004360">
    <property type="entry name" value="Glyas_Fos-R_dOase_dom"/>
</dbReference>
<evidence type="ECO:0000313" key="2">
    <source>
        <dbReference type="EMBL" id="RVU37529.1"/>
    </source>
</evidence>
<reference evidence="2 3" key="1">
    <citation type="submission" date="2019-01" db="EMBL/GenBank/DDBJ databases">
        <authorList>
            <person name="Chen W.-M."/>
        </authorList>
    </citation>
    <scope>NUCLEOTIDE SEQUENCE [LARGE SCALE GENOMIC DNA]</scope>
    <source>
        <strain evidence="2 3">KYPC3</strain>
    </source>
</reference>
<dbReference type="Proteomes" id="UP000283077">
    <property type="component" value="Unassembled WGS sequence"/>
</dbReference>
<dbReference type="InterPro" id="IPR029068">
    <property type="entry name" value="Glyas_Bleomycin-R_OHBP_Dase"/>
</dbReference>
<dbReference type="OrthoDB" id="8776491at2"/>
<sequence length="126" mass="13171">MSASNPNPVGWFEIPATDLAASQKFYQAILQIEFTILEMPPYTMAMFAADHCQPGCGGALVVGPETVPSASGTTVYFQSEDCAAVIGRVAAAGGTVLMEKTSIGEHGFIGMFLDPAGNKLGVHSMQ</sequence>
<dbReference type="InterPro" id="IPR052164">
    <property type="entry name" value="Anthracycline_SecMetBiosynth"/>
</dbReference>
<dbReference type="RefSeq" id="WP_127698967.1">
    <property type="nucleotide sequence ID" value="NZ_SACS01000009.1"/>
</dbReference>
<dbReference type="Pfam" id="PF00903">
    <property type="entry name" value="Glyoxalase"/>
    <property type="match status" value="1"/>
</dbReference>
<dbReference type="Gene3D" id="3.10.180.10">
    <property type="entry name" value="2,3-Dihydroxybiphenyl 1,2-Dioxygenase, domain 1"/>
    <property type="match status" value="1"/>
</dbReference>
<proteinExistence type="predicted"/>
<dbReference type="InterPro" id="IPR037523">
    <property type="entry name" value="VOC_core"/>
</dbReference>
<dbReference type="AlphaFoldDB" id="A0A437QST0"/>
<dbReference type="EMBL" id="SACS01000009">
    <property type="protein sequence ID" value="RVU37529.1"/>
    <property type="molecule type" value="Genomic_DNA"/>
</dbReference>
<dbReference type="SUPFAM" id="SSF54593">
    <property type="entry name" value="Glyoxalase/Bleomycin resistance protein/Dihydroxybiphenyl dioxygenase"/>
    <property type="match status" value="1"/>
</dbReference>
<name>A0A437QST0_9GAMM</name>
<evidence type="ECO:0000259" key="1">
    <source>
        <dbReference type="PROSITE" id="PS51819"/>
    </source>
</evidence>
<organism evidence="2 3">
    <name type="scientific">Rheinheimera riviphila</name>
    <dbReference type="NCBI Taxonomy" id="1834037"/>
    <lineage>
        <taxon>Bacteria</taxon>
        <taxon>Pseudomonadati</taxon>
        <taxon>Pseudomonadota</taxon>
        <taxon>Gammaproteobacteria</taxon>
        <taxon>Chromatiales</taxon>
        <taxon>Chromatiaceae</taxon>
        <taxon>Rheinheimera</taxon>
    </lineage>
</organism>
<keyword evidence="3" id="KW-1185">Reference proteome</keyword>
<protein>
    <submittedName>
        <fullName evidence="2">VOC family protein</fullName>
    </submittedName>
</protein>
<dbReference type="PROSITE" id="PS51819">
    <property type="entry name" value="VOC"/>
    <property type="match status" value="1"/>
</dbReference>
<evidence type="ECO:0000313" key="3">
    <source>
        <dbReference type="Proteomes" id="UP000283077"/>
    </source>
</evidence>
<feature type="domain" description="VOC" evidence="1">
    <location>
        <begin position="8"/>
        <end position="125"/>
    </location>
</feature>